<keyword evidence="3 4" id="KW-0326">Glycosidase</keyword>
<dbReference type="PANTHER" id="PTHR34142:SF1">
    <property type="entry name" value="GLYCOSIDE HYDROLASE FAMILY 5 DOMAIN-CONTAINING PROTEIN"/>
    <property type="match status" value="1"/>
</dbReference>
<evidence type="ECO:0000256" key="2">
    <source>
        <dbReference type="ARBA" id="ARBA00022801"/>
    </source>
</evidence>
<feature type="region of interest" description="Disordered" evidence="5">
    <location>
        <begin position="311"/>
        <end position="359"/>
    </location>
</feature>
<dbReference type="Gene3D" id="3.20.20.80">
    <property type="entry name" value="Glycosidases"/>
    <property type="match status" value="2"/>
</dbReference>
<protein>
    <submittedName>
        <fullName evidence="9">Glycoside hydrolase family 5 domain-containing protein</fullName>
    </submittedName>
</protein>
<comment type="similarity">
    <text evidence="1 4">Belongs to the glycosyl hydrolase 5 (cellulase A) family.</text>
</comment>
<dbReference type="InterPro" id="IPR017853">
    <property type="entry name" value="GH"/>
</dbReference>
<feature type="signal peptide" evidence="6">
    <location>
        <begin position="1"/>
        <end position="17"/>
    </location>
</feature>
<evidence type="ECO:0000256" key="5">
    <source>
        <dbReference type="SAM" id="MobiDB-lite"/>
    </source>
</evidence>
<dbReference type="InterPro" id="IPR001547">
    <property type="entry name" value="Glyco_hydro_5"/>
</dbReference>
<keyword evidence="6" id="KW-0732">Signal</keyword>
<dbReference type="InterPro" id="IPR018087">
    <property type="entry name" value="Glyco_hydro_5_CS"/>
</dbReference>
<organism evidence="8 9">
    <name type="scientific">Panagrolaimus superbus</name>
    <dbReference type="NCBI Taxonomy" id="310955"/>
    <lineage>
        <taxon>Eukaryota</taxon>
        <taxon>Metazoa</taxon>
        <taxon>Ecdysozoa</taxon>
        <taxon>Nematoda</taxon>
        <taxon>Chromadorea</taxon>
        <taxon>Rhabditida</taxon>
        <taxon>Tylenchina</taxon>
        <taxon>Panagrolaimomorpha</taxon>
        <taxon>Panagrolaimoidea</taxon>
        <taxon>Panagrolaimidae</taxon>
        <taxon>Panagrolaimus</taxon>
    </lineage>
</organism>
<feature type="domain" description="Glycoside hydrolase family 5" evidence="7">
    <location>
        <begin position="375"/>
        <end position="534"/>
    </location>
</feature>
<dbReference type="Pfam" id="PF00150">
    <property type="entry name" value="Cellulase"/>
    <property type="match status" value="2"/>
</dbReference>
<sequence>MNPLLLFLTLFATSALGANPPYGQLGISGKYLVQASSGQQVQLRGMSLWWSQWMPQFYNADTVNALKNSWNANVVRAAMGVESGGYLDNKQSEIQKVYAVIDAAIAAGIYVVVDWHDSNAQYHQNDAIQFFANISQKYNGNPHIIYEIFNQPQAVSWSSIKPYHLAVIAAIRANDPSNVIVVGTPNWSQFVDEASDNPITGQTNIAYSLQFAAGTHGQWNRDKVQYALNKNLPIFVTQYMTVNTDGFGSVNQGEMNAWWTLLDQNKISHLNWAIEDKDEPTAALWPGTNAQQVGDDSKLTPSGQLVKNKLKSYPAGTSAPPSGSSPAPATTTTKAATTTKATTTTKAGTVTPPSGTPSTPYGQLGISGKYLVSAATGLPVQLHGMSLFWSQWMAQFYNQATVTALKCSWNTNVIRAAMGVESGGYLDNKQAELQKVYAVIDAAIASGIYVVVDWHDHNAQYHQNDAIQFFTNISQKYGNYPNIIYETFNEPLQVSWSSVLKPYHQAVIAAIRANDPNNVIVVGTPNWSQYVDGKKCFISYFLNNLEAKKR</sequence>
<reference evidence="9" key="1">
    <citation type="submission" date="2022-11" db="UniProtKB">
        <authorList>
            <consortium name="WormBaseParasite"/>
        </authorList>
    </citation>
    <scope>IDENTIFICATION</scope>
</reference>
<proteinExistence type="inferred from homology"/>
<dbReference type="GO" id="GO:0000272">
    <property type="term" value="P:polysaccharide catabolic process"/>
    <property type="evidence" value="ECO:0007669"/>
    <property type="project" value="InterPro"/>
</dbReference>
<keyword evidence="2 4" id="KW-0378">Hydrolase</keyword>
<evidence type="ECO:0000256" key="1">
    <source>
        <dbReference type="ARBA" id="ARBA00005641"/>
    </source>
</evidence>
<dbReference type="Proteomes" id="UP000887577">
    <property type="component" value="Unplaced"/>
</dbReference>
<evidence type="ECO:0000313" key="9">
    <source>
        <dbReference type="WBParaSite" id="PSU_v2.g14582.t1"/>
    </source>
</evidence>
<dbReference type="GO" id="GO:0004553">
    <property type="term" value="F:hydrolase activity, hydrolyzing O-glycosyl compounds"/>
    <property type="evidence" value="ECO:0007669"/>
    <property type="project" value="InterPro"/>
</dbReference>
<evidence type="ECO:0000256" key="4">
    <source>
        <dbReference type="RuleBase" id="RU361153"/>
    </source>
</evidence>
<feature type="chain" id="PRO_5038081004" evidence="6">
    <location>
        <begin position="18"/>
        <end position="550"/>
    </location>
</feature>
<dbReference type="PANTHER" id="PTHR34142">
    <property type="entry name" value="ENDO-BETA-1,4-GLUCANASE A"/>
    <property type="match status" value="1"/>
</dbReference>
<dbReference type="WBParaSite" id="PSU_v2.g14582.t1">
    <property type="protein sequence ID" value="PSU_v2.g14582.t1"/>
    <property type="gene ID" value="PSU_v2.g14582"/>
</dbReference>
<accession>A0A914Y568</accession>
<evidence type="ECO:0000313" key="8">
    <source>
        <dbReference type="Proteomes" id="UP000887577"/>
    </source>
</evidence>
<dbReference type="SUPFAM" id="SSF51445">
    <property type="entry name" value="(Trans)glycosidases"/>
    <property type="match status" value="2"/>
</dbReference>
<dbReference type="PROSITE" id="PS00659">
    <property type="entry name" value="GLYCOSYL_HYDROL_F5"/>
    <property type="match status" value="1"/>
</dbReference>
<dbReference type="AlphaFoldDB" id="A0A914Y568"/>
<name>A0A914Y568_9BILA</name>
<feature type="domain" description="Glycoside hydrolase family 5" evidence="7">
    <location>
        <begin position="36"/>
        <end position="277"/>
    </location>
</feature>
<evidence type="ECO:0000256" key="6">
    <source>
        <dbReference type="SAM" id="SignalP"/>
    </source>
</evidence>
<feature type="compositionally biased region" description="Low complexity" evidence="5">
    <location>
        <begin position="314"/>
        <end position="359"/>
    </location>
</feature>
<evidence type="ECO:0000259" key="7">
    <source>
        <dbReference type="Pfam" id="PF00150"/>
    </source>
</evidence>
<evidence type="ECO:0000256" key="3">
    <source>
        <dbReference type="ARBA" id="ARBA00023295"/>
    </source>
</evidence>
<keyword evidence="8" id="KW-1185">Reference proteome</keyword>